<dbReference type="PANTHER" id="PTHR43162:SF1">
    <property type="entry name" value="PRESTALK A DIFFERENTIATION PROTEIN A"/>
    <property type="match status" value="1"/>
</dbReference>
<name>A0A1G7KS08_9BACT</name>
<dbReference type="Pfam" id="PF05368">
    <property type="entry name" value="NmrA"/>
    <property type="match status" value="1"/>
</dbReference>
<accession>A0A1G7KS08</accession>
<dbReference type="Proteomes" id="UP000182427">
    <property type="component" value="Chromosome I"/>
</dbReference>
<evidence type="ECO:0000313" key="3">
    <source>
        <dbReference type="Proteomes" id="UP000182427"/>
    </source>
</evidence>
<sequence>MFAIIGASGNVGRSTSSALRQAGMPVRAIVRDSAKGAPLRELGCEVAVADLQNPASLEKAICDADTVQVILPLRPLVKDPAGDLSLSGTSIIHALRQTRPSRVLAISDYGAHVSENIGMPSIFHEFESLLHTVESYKLILRSAEHMHNWGRVIPVALSSGTLPTFQDPIEMVLPTISAQDLGLIAARLLLRPQSGSDLDIVHAEGPRRYSASDVATALSELSGRTIHAHAVPRSQWKSAFEQLPTSLADLLIKANDAKNKGGLVDVEPNADEVIYGTTELIEALKRFTNSPHNSQNLGRL</sequence>
<dbReference type="AlphaFoldDB" id="A0A1G7KS08"/>
<dbReference type="EMBL" id="LT629690">
    <property type="protein sequence ID" value="SDF40002.1"/>
    <property type="molecule type" value="Genomic_DNA"/>
</dbReference>
<organism evidence="2 3">
    <name type="scientific">Terriglobus roseus</name>
    <dbReference type="NCBI Taxonomy" id="392734"/>
    <lineage>
        <taxon>Bacteria</taxon>
        <taxon>Pseudomonadati</taxon>
        <taxon>Acidobacteriota</taxon>
        <taxon>Terriglobia</taxon>
        <taxon>Terriglobales</taxon>
        <taxon>Acidobacteriaceae</taxon>
        <taxon>Terriglobus</taxon>
    </lineage>
</organism>
<dbReference type="InterPro" id="IPR036291">
    <property type="entry name" value="NAD(P)-bd_dom_sf"/>
</dbReference>
<dbReference type="PANTHER" id="PTHR43162">
    <property type="match status" value="1"/>
</dbReference>
<feature type="domain" description="NmrA-like" evidence="1">
    <location>
        <begin position="3"/>
        <end position="269"/>
    </location>
</feature>
<evidence type="ECO:0000313" key="2">
    <source>
        <dbReference type="EMBL" id="SDF40002.1"/>
    </source>
</evidence>
<dbReference type="InterPro" id="IPR008030">
    <property type="entry name" value="NmrA-like"/>
</dbReference>
<evidence type="ECO:0000259" key="1">
    <source>
        <dbReference type="Pfam" id="PF05368"/>
    </source>
</evidence>
<dbReference type="RefSeq" id="WP_083345248.1">
    <property type="nucleotide sequence ID" value="NZ_LT629690.1"/>
</dbReference>
<proteinExistence type="predicted"/>
<dbReference type="OrthoDB" id="7352262at2"/>
<reference evidence="2 3" key="1">
    <citation type="submission" date="2016-10" db="EMBL/GenBank/DDBJ databases">
        <authorList>
            <person name="de Groot N.N."/>
        </authorList>
    </citation>
    <scope>NUCLEOTIDE SEQUENCE [LARGE SCALE GENOMIC DNA]</scope>
    <source>
        <strain evidence="2 3">GAS232</strain>
    </source>
</reference>
<protein>
    <submittedName>
        <fullName evidence="2">Uncharacterized conserved protein YbjT, contains NAD(P)-binding and DUF2867 domains</fullName>
    </submittedName>
</protein>
<dbReference type="Gene3D" id="3.40.50.720">
    <property type="entry name" value="NAD(P)-binding Rossmann-like Domain"/>
    <property type="match status" value="1"/>
</dbReference>
<dbReference type="SUPFAM" id="SSF51735">
    <property type="entry name" value="NAD(P)-binding Rossmann-fold domains"/>
    <property type="match status" value="1"/>
</dbReference>
<keyword evidence="3" id="KW-1185">Reference proteome</keyword>
<dbReference type="Gene3D" id="3.90.25.10">
    <property type="entry name" value="UDP-galactose 4-epimerase, domain 1"/>
    <property type="match status" value="1"/>
</dbReference>
<gene>
    <name evidence="2" type="ORF">SAMN05444167_2286</name>
</gene>
<dbReference type="InterPro" id="IPR051604">
    <property type="entry name" value="Ergot_Alk_Oxidoreductase"/>
</dbReference>